<dbReference type="InterPro" id="IPR010126">
    <property type="entry name" value="Esterase_phb"/>
</dbReference>
<dbReference type="GO" id="GO:0030600">
    <property type="term" value="F:feruloyl esterase activity"/>
    <property type="evidence" value="ECO:0007669"/>
    <property type="project" value="InterPro"/>
</dbReference>
<name>A0A3N1D8C5_9ACTN</name>
<dbReference type="SUPFAM" id="SSF53474">
    <property type="entry name" value="alpha/beta-Hydrolases"/>
    <property type="match status" value="1"/>
</dbReference>
<evidence type="ECO:0000256" key="5">
    <source>
        <dbReference type="ARBA" id="ARBA00022801"/>
    </source>
</evidence>
<dbReference type="InterPro" id="IPR043595">
    <property type="entry name" value="FaeB/C/D"/>
</dbReference>
<evidence type="ECO:0000256" key="1">
    <source>
        <dbReference type="ARBA" id="ARBA00004613"/>
    </source>
</evidence>
<proteinExistence type="predicted"/>
<gene>
    <name evidence="9" type="ORF">EDD29_7505</name>
</gene>
<keyword evidence="2" id="KW-0964">Secreted</keyword>
<evidence type="ECO:0000313" key="9">
    <source>
        <dbReference type="EMBL" id="ROO89797.1"/>
    </source>
</evidence>
<evidence type="ECO:0000313" key="10">
    <source>
        <dbReference type="Proteomes" id="UP000272400"/>
    </source>
</evidence>
<keyword evidence="4" id="KW-0732">Signal</keyword>
<keyword evidence="3" id="KW-0858">Xylan degradation</keyword>
<dbReference type="EMBL" id="RJKE01000001">
    <property type="protein sequence ID" value="ROO89797.1"/>
    <property type="molecule type" value="Genomic_DNA"/>
</dbReference>
<reference evidence="9 10" key="1">
    <citation type="submission" date="2018-11" db="EMBL/GenBank/DDBJ databases">
        <title>Sequencing the genomes of 1000 actinobacteria strains.</title>
        <authorList>
            <person name="Klenk H.-P."/>
        </authorList>
    </citation>
    <scope>NUCLEOTIDE SEQUENCE [LARGE SCALE GENOMIC DNA]</scope>
    <source>
        <strain evidence="9 10">DSM 44254</strain>
    </source>
</reference>
<dbReference type="Proteomes" id="UP000272400">
    <property type="component" value="Unassembled WGS sequence"/>
</dbReference>
<sequence length="274" mass="29142">MTACSGGDIGQLEDPGPRTPSAERGGIPVSQGTHVMRLDQPGFRDREYRLRVPRNFDGPLPLVLAVHGGASTAERFQEESGFDAVADDKGFLVAYPEGFLRSWNAGPCCGPAKVAKADDAGFLRTLIDRLVRAGVADPERVFVAGFSNGGGMAYRLACEGPGRVKGIGVVSASLVIGCEPERPVSAMIVHGRKDTSVPFQGGGRRDFDDSRPYAPVSKAVTFFRKAAGIAALTSDKGCRAGKRKGIAVRFCPHGGGHVWPENAARDLWRFFAAL</sequence>
<dbReference type="PANTHER" id="PTHR38050:SF2">
    <property type="entry name" value="FERULOYL ESTERASE C-RELATED"/>
    <property type="match status" value="1"/>
</dbReference>
<keyword evidence="5" id="KW-0378">Hydrolase</keyword>
<protein>
    <submittedName>
        <fullName evidence="9">Polyhydroxybutyrate depolymerase</fullName>
    </submittedName>
</protein>
<feature type="region of interest" description="Disordered" evidence="8">
    <location>
        <begin position="1"/>
        <end position="29"/>
    </location>
</feature>
<dbReference type="Gene3D" id="3.40.50.1820">
    <property type="entry name" value="alpha/beta hydrolase"/>
    <property type="match status" value="1"/>
</dbReference>
<keyword evidence="10" id="KW-1185">Reference proteome</keyword>
<dbReference type="AlphaFoldDB" id="A0A3N1D8C5"/>
<organism evidence="9 10">
    <name type="scientific">Actinocorallia herbida</name>
    <dbReference type="NCBI Taxonomy" id="58109"/>
    <lineage>
        <taxon>Bacteria</taxon>
        <taxon>Bacillati</taxon>
        <taxon>Actinomycetota</taxon>
        <taxon>Actinomycetes</taxon>
        <taxon>Streptosporangiales</taxon>
        <taxon>Thermomonosporaceae</taxon>
        <taxon>Actinocorallia</taxon>
    </lineage>
</organism>
<evidence type="ECO:0000256" key="8">
    <source>
        <dbReference type="SAM" id="MobiDB-lite"/>
    </source>
</evidence>
<dbReference type="Pfam" id="PF10503">
    <property type="entry name" value="Esterase_PHB"/>
    <property type="match status" value="1"/>
</dbReference>
<evidence type="ECO:0000256" key="6">
    <source>
        <dbReference type="ARBA" id="ARBA00023277"/>
    </source>
</evidence>
<accession>A0A3N1D8C5</accession>
<keyword evidence="7" id="KW-0624">Polysaccharide degradation</keyword>
<comment type="caution">
    <text evidence="9">The sequence shown here is derived from an EMBL/GenBank/DDBJ whole genome shotgun (WGS) entry which is preliminary data.</text>
</comment>
<dbReference type="PANTHER" id="PTHR38050">
    <property type="match status" value="1"/>
</dbReference>
<dbReference type="InterPro" id="IPR029058">
    <property type="entry name" value="AB_hydrolase_fold"/>
</dbReference>
<evidence type="ECO:0000256" key="7">
    <source>
        <dbReference type="ARBA" id="ARBA00023326"/>
    </source>
</evidence>
<evidence type="ECO:0000256" key="3">
    <source>
        <dbReference type="ARBA" id="ARBA00022651"/>
    </source>
</evidence>
<keyword evidence="6" id="KW-0119">Carbohydrate metabolism</keyword>
<dbReference type="GO" id="GO:0005576">
    <property type="term" value="C:extracellular region"/>
    <property type="evidence" value="ECO:0007669"/>
    <property type="project" value="UniProtKB-SubCell"/>
</dbReference>
<dbReference type="GO" id="GO:0045493">
    <property type="term" value="P:xylan catabolic process"/>
    <property type="evidence" value="ECO:0007669"/>
    <property type="project" value="UniProtKB-KW"/>
</dbReference>
<evidence type="ECO:0000256" key="4">
    <source>
        <dbReference type="ARBA" id="ARBA00022729"/>
    </source>
</evidence>
<evidence type="ECO:0000256" key="2">
    <source>
        <dbReference type="ARBA" id="ARBA00022525"/>
    </source>
</evidence>
<comment type="subcellular location">
    <subcellularLocation>
        <location evidence="1">Secreted</location>
    </subcellularLocation>
</comment>